<protein>
    <submittedName>
        <fullName evidence="3">DUF1298 domain-containing protein</fullName>
    </submittedName>
</protein>
<evidence type="ECO:0000259" key="2">
    <source>
        <dbReference type="Pfam" id="PF06974"/>
    </source>
</evidence>
<dbReference type="InterPro" id="IPR009721">
    <property type="entry name" value="O-acyltransferase_WSD1_C"/>
</dbReference>
<gene>
    <name evidence="3" type="ORF">HCU74_00315</name>
</gene>
<dbReference type="InterPro" id="IPR045034">
    <property type="entry name" value="O-acyltransferase_WSD1-like"/>
</dbReference>
<dbReference type="EMBL" id="JAAWWK010000001">
    <property type="protein sequence ID" value="NKI15852.1"/>
    <property type="molecule type" value="Genomic_DNA"/>
</dbReference>
<organism evidence="3 4">
    <name type="scientific">Spongiibacter thalassae</name>
    <dbReference type="NCBI Taxonomy" id="2721624"/>
    <lineage>
        <taxon>Bacteria</taxon>
        <taxon>Pseudomonadati</taxon>
        <taxon>Pseudomonadota</taxon>
        <taxon>Gammaproteobacteria</taxon>
        <taxon>Cellvibrionales</taxon>
        <taxon>Spongiibacteraceae</taxon>
        <taxon>Spongiibacter</taxon>
    </lineage>
</organism>
<sequence length="270" mass="29586">MIKQSEKTPFNYGITSSARVWGAGLFNIKDIIEIKQSVEGATLNDVILCITSYAVEQYLAKHDTCLQESLIAGMAVDTRAMTEYDTGTNHATLLSVCVHSHIKEPLERLIKIHAESELRKELLAINGADIMRDVLDVAPSGVLNIALKVANRFKLLDRQNMGFHYATTNIPGPRTERYLAGSKVVYSFGLAPLTGTTGLAFVISSYCSSLSISFTCCRDSIKDPDFLEQCIYDAFQKVQLASRSAKPSSKKKVAAKPVARKASTAQKTSK</sequence>
<feature type="domain" description="O-acyltransferase WSD1 C-terminal" evidence="2">
    <location>
        <begin position="89"/>
        <end position="237"/>
    </location>
</feature>
<reference evidence="3 4" key="1">
    <citation type="submission" date="2020-04" db="EMBL/GenBank/DDBJ databases">
        <authorList>
            <person name="Yoon J."/>
        </authorList>
    </citation>
    <scope>NUCLEOTIDE SEQUENCE [LARGE SCALE GENOMIC DNA]</scope>
    <source>
        <strain evidence="3 4">KMU-166</strain>
    </source>
</reference>
<proteinExistence type="predicted"/>
<evidence type="ECO:0000313" key="4">
    <source>
        <dbReference type="Proteomes" id="UP000765845"/>
    </source>
</evidence>
<dbReference type="PANTHER" id="PTHR31650:SF1">
    <property type="entry name" value="WAX ESTER SYNTHASE_DIACYLGLYCEROL ACYLTRANSFERASE 4-RELATED"/>
    <property type="match status" value="1"/>
</dbReference>
<name>A0ABX1GBR8_9GAMM</name>
<dbReference type="Proteomes" id="UP000765845">
    <property type="component" value="Unassembled WGS sequence"/>
</dbReference>
<keyword evidence="4" id="KW-1185">Reference proteome</keyword>
<dbReference type="PANTHER" id="PTHR31650">
    <property type="entry name" value="O-ACYLTRANSFERASE (WSD1-LIKE) FAMILY PROTEIN"/>
    <property type="match status" value="1"/>
</dbReference>
<dbReference type="RefSeq" id="WP_168448410.1">
    <property type="nucleotide sequence ID" value="NZ_JAAWWK010000001.1"/>
</dbReference>
<evidence type="ECO:0000313" key="3">
    <source>
        <dbReference type="EMBL" id="NKI15852.1"/>
    </source>
</evidence>
<feature type="region of interest" description="Disordered" evidence="1">
    <location>
        <begin position="242"/>
        <end position="270"/>
    </location>
</feature>
<accession>A0ABX1GBR8</accession>
<comment type="caution">
    <text evidence="3">The sequence shown here is derived from an EMBL/GenBank/DDBJ whole genome shotgun (WGS) entry which is preliminary data.</text>
</comment>
<evidence type="ECO:0000256" key="1">
    <source>
        <dbReference type="SAM" id="MobiDB-lite"/>
    </source>
</evidence>
<dbReference type="Pfam" id="PF06974">
    <property type="entry name" value="WS_DGAT_C"/>
    <property type="match status" value="1"/>
</dbReference>